<dbReference type="OrthoDB" id="2381367at2"/>
<organism evidence="1 2">
    <name type="scientific">Tumebacillus avium</name>
    <dbReference type="NCBI Taxonomy" id="1903704"/>
    <lineage>
        <taxon>Bacteria</taxon>
        <taxon>Bacillati</taxon>
        <taxon>Bacillota</taxon>
        <taxon>Bacilli</taxon>
        <taxon>Bacillales</taxon>
        <taxon>Alicyclobacillaceae</taxon>
        <taxon>Tumebacillus</taxon>
    </lineage>
</organism>
<name>A0A1Y0IRF8_9BACL</name>
<evidence type="ECO:0000313" key="1">
    <source>
        <dbReference type="EMBL" id="ARU61944.1"/>
    </source>
</evidence>
<dbReference type="Proteomes" id="UP000195437">
    <property type="component" value="Chromosome"/>
</dbReference>
<reference evidence="2" key="1">
    <citation type="submission" date="2017-05" db="EMBL/GenBank/DDBJ databases">
        <authorList>
            <person name="Sung H."/>
        </authorList>
    </citation>
    <scope>NUCLEOTIDE SEQUENCE [LARGE SCALE GENOMIC DNA]</scope>
    <source>
        <strain evidence="2">AR23208</strain>
    </source>
</reference>
<dbReference type="KEGG" id="tum:CBW65_13580"/>
<dbReference type="AlphaFoldDB" id="A0A1Y0IRF8"/>
<proteinExistence type="predicted"/>
<gene>
    <name evidence="1" type="ORF">CBW65_13580</name>
</gene>
<evidence type="ECO:0000313" key="2">
    <source>
        <dbReference type="Proteomes" id="UP000195437"/>
    </source>
</evidence>
<dbReference type="EMBL" id="CP021434">
    <property type="protein sequence ID" value="ARU61944.1"/>
    <property type="molecule type" value="Genomic_DNA"/>
</dbReference>
<sequence length="146" mass="16773">MPFHTGFLGKYDKRYYEVYKSPDPIDLKELAKQTEHPAKCRVLMTEEGELYAFTIELLHDLAVAELDEEGISVVCFFDDNKLEVADLGDLEIDDMKAAVKRAEAGFRNMGFRDETSVRFVLNQGLWGDETCTFHEVVNGDWKKVRT</sequence>
<protein>
    <submittedName>
        <fullName evidence="1">Uncharacterized protein</fullName>
    </submittedName>
</protein>
<accession>A0A1Y0IRF8</accession>
<keyword evidence="2" id="KW-1185">Reference proteome</keyword>
<dbReference type="RefSeq" id="WP_087457313.1">
    <property type="nucleotide sequence ID" value="NZ_CP021434.1"/>
</dbReference>